<dbReference type="EMBL" id="PDUD01000048">
    <property type="protein sequence ID" value="PHN01875.1"/>
    <property type="molecule type" value="Genomic_DNA"/>
</dbReference>
<dbReference type="RefSeq" id="WP_099154765.1">
    <property type="nucleotide sequence ID" value="NZ_PDUD01000048.1"/>
</dbReference>
<evidence type="ECO:0000256" key="3">
    <source>
        <dbReference type="ARBA" id="ARBA00022448"/>
    </source>
</evidence>
<comment type="subcellular location">
    <subcellularLocation>
        <location evidence="1">Cell outer membrane</location>
    </subcellularLocation>
</comment>
<accession>A0A2D0N065</accession>
<reference evidence="9 10" key="1">
    <citation type="submission" date="2017-10" db="EMBL/GenBank/DDBJ databases">
        <title>The draft genome sequence of Lewinella nigricans NBRC 102662.</title>
        <authorList>
            <person name="Wang K."/>
        </authorList>
    </citation>
    <scope>NUCLEOTIDE SEQUENCE [LARGE SCALE GENOMIC DNA]</scope>
    <source>
        <strain evidence="9 10">NBRC 102662</strain>
    </source>
</reference>
<dbReference type="InterPro" id="IPR051906">
    <property type="entry name" value="TolC-like"/>
</dbReference>
<name>A0A2D0N065_FLAN2</name>
<dbReference type="GO" id="GO:0015562">
    <property type="term" value="F:efflux transmembrane transporter activity"/>
    <property type="evidence" value="ECO:0007669"/>
    <property type="project" value="InterPro"/>
</dbReference>
<dbReference type="PANTHER" id="PTHR30026:SF20">
    <property type="entry name" value="OUTER MEMBRANE PROTEIN TOLC"/>
    <property type="match status" value="1"/>
</dbReference>
<dbReference type="OrthoDB" id="1680428at2"/>
<evidence type="ECO:0000313" key="9">
    <source>
        <dbReference type="EMBL" id="PHN01875.1"/>
    </source>
</evidence>
<dbReference type="InterPro" id="IPR003423">
    <property type="entry name" value="OMP_efflux"/>
</dbReference>
<keyword evidence="8" id="KW-0732">Signal</keyword>
<protein>
    <recommendedName>
        <fullName evidence="11">Transporter</fullName>
    </recommendedName>
</protein>
<dbReference type="GO" id="GO:0015288">
    <property type="term" value="F:porin activity"/>
    <property type="evidence" value="ECO:0007669"/>
    <property type="project" value="TreeGrafter"/>
</dbReference>
<keyword evidence="3" id="KW-0813">Transport</keyword>
<comment type="similarity">
    <text evidence="2">Belongs to the outer membrane factor (OMF) (TC 1.B.17) family.</text>
</comment>
<dbReference type="Proteomes" id="UP000223913">
    <property type="component" value="Unassembled WGS sequence"/>
</dbReference>
<dbReference type="Gene3D" id="1.20.1600.10">
    <property type="entry name" value="Outer membrane efflux proteins (OEP)"/>
    <property type="match status" value="1"/>
</dbReference>
<evidence type="ECO:0000256" key="7">
    <source>
        <dbReference type="ARBA" id="ARBA00023237"/>
    </source>
</evidence>
<keyword evidence="4" id="KW-1134">Transmembrane beta strand</keyword>
<gene>
    <name evidence="9" type="ORF">CRP01_35150</name>
</gene>
<feature type="chain" id="PRO_5012248830" description="Transporter" evidence="8">
    <location>
        <begin position="29"/>
        <end position="421"/>
    </location>
</feature>
<dbReference type="Pfam" id="PF02321">
    <property type="entry name" value="OEP"/>
    <property type="match status" value="1"/>
</dbReference>
<evidence type="ECO:0000256" key="4">
    <source>
        <dbReference type="ARBA" id="ARBA00022452"/>
    </source>
</evidence>
<evidence type="ECO:0000256" key="2">
    <source>
        <dbReference type="ARBA" id="ARBA00007613"/>
    </source>
</evidence>
<keyword evidence="7" id="KW-0998">Cell outer membrane</keyword>
<dbReference type="SUPFAM" id="SSF56954">
    <property type="entry name" value="Outer membrane efflux proteins (OEP)"/>
    <property type="match status" value="1"/>
</dbReference>
<dbReference type="GO" id="GO:0009279">
    <property type="term" value="C:cell outer membrane"/>
    <property type="evidence" value="ECO:0007669"/>
    <property type="project" value="UniProtKB-SubCell"/>
</dbReference>
<proteinExistence type="inferred from homology"/>
<keyword evidence="6" id="KW-0472">Membrane</keyword>
<evidence type="ECO:0000313" key="10">
    <source>
        <dbReference type="Proteomes" id="UP000223913"/>
    </source>
</evidence>
<feature type="signal peptide" evidence="8">
    <location>
        <begin position="1"/>
        <end position="28"/>
    </location>
</feature>
<evidence type="ECO:0000256" key="8">
    <source>
        <dbReference type="SAM" id="SignalP"/>
    </source>
</evidence>
<evidence type="ECO:0008006" key="11">
    <source>
        <dbReference type="Google" id="ProtNLM"/>
    </source>
</evidence>
<evidence type="ECO:0000256" key="6">
    <source>
        <dbReference type="ARBA" id="ARBA00023136"/>
    </source>
</evidence>
<sequence>MIKNNKVKHCTLLIVHCTLLIVHCPLLIAQTAPLERLKKEVVDNNPELKMLTSEYRAALERAPQVSQLPDPEIGAGVFPLPVETRLGAQSFRLGATQMFPWFGTLDSKKELELAKAKALYERIAARRLELYYQVEEAYYQLYGIRQSRMIIERNVQFLKSLEELARIKVESGRATLADVLRVQLKLEELQQELRILEISETNPLATLNQLLHRPAGTPVQVADSLAFAAIPFSRDTLLASIETNHPVLRMYALQQVVSRAAIQVNELNGKPMFGLGLDYIMVNQRTDMELPNNGRDILQLRATVKVPLFREQYKAKEREEQFRIQALEHQKDEVLDRFTAAIERAYADFETARLQRELYQRQQQITRSAIEILQASYSTTGSNFDELLRLERELIDYDLKMLKAIVKSHLAVSSIQRYLLE</sequence>
<keyword evidence="10" id="KW-1185">Reference proteome</keyword>
<comment type="caution">
    <text evidence="9">The sequence shown here is derived from an EMBL/GenBank/DDBJ whole genome shotgun (WGS) entry which is preliminary data.</text>
</comment>
<dbReference type="AlphaFoldDB" id="A0A2D0N065"/>
<evidence type="ECO:0000256" key="1">
    <source>
        <dbReference type="ARBA" id="ARBA00004442"/>
    </source>
</evidence>
<evidence type="ECO:0000256" key="5">
    <source>
        <dbReference type="ARBA" id="ARBA00022692"/>
    </source>
</evidence>
<dbReference type="PANTHER" id="PTHR30026">
    <property type="entry name" value="OUTER MEMBRANE PROTEIN TOLC"/>
    <property type="match status" value="1"/>
</dbReference>
<dbReference type="GO" id="GO:1990281">
    <property type="term" value="C:efflux pump complex"/>
    <property type="evidence" value="ECO:0007669"/>
    <property type="project" value="TreeGrafter"/>
</dbReference>
<keyword evidence="5" id="KW-0812">Transmembrane</keyword>
<organism evidence="9 10">
    <name type="scientific">Flavilitoribacter nigricans (strain ATCC 23147 / DSM 23189 / NBRC 102662 / NCIMB 1420 / SS-2)</name>
    <name type="common">Lewinella nigricans</name>
    <dbReference type="NCBI Taxonomy" id="1122177"/>
    <lineage>
        <taxon>Bacteria</taxon>
        <taxon>Pseudomonadati</taxon>
        <taxon>Bacteroidota</taxon>
        <taxon>Saprospiria</taxon>
        <taxon>Saprospirales</taxon>
        <taxon>Lewinellaceae</taxon>
        <taxon>Flavilitoribacter</taxon>
    </lineage>
</organism>